<proteinExistence type="predicted"/>
<comment type="caution">
    <text evidence="2">The sequence shown here is derived from an EMBL/GenBank/DDBJ whole genome shotgun (WGS) entry which is preliminary data.</text>
</comment>
<name>A0ABS0BYQ9_9GAMM</name>
<gene>
    <name evidence="2" type="ORF">H8792_007190</name>
</gene>
<keyword evidence="3" id="KW-1185">Reference proteome</keyword>
<organism evidence="2 3">
    <name type="scientific">Thiomicrorhabdus heinhorstiae</name>
    <dbReference type="NCBI Taxonomy" id="2748010"/>
    <lineage>
        <taxon>Bacteria</taxon>
        <taxon>Pseudomonadati</taxon>
        <taxon>Pseudomonadota</taxon>
        <taxon>Gammaproteobacteria</taxon>
        <taxon>Thiotrichales</taxon>
        <taxon>Piscirickettsiaceae</taxon>
        <taxon>Thiomicrorhabdus</taxon>
    </lineage>
</organism>
<evidence type="ECO:0000313" key="3">
    <source>
        <dbReference type="Proteomes" id="UP001193680"/>
    </source>
</evidence>
<evidence type="ECO:0000313" key="2">
    <source>
        <dbReference type="EMBL" id="MBF6058124.1"/>
    </source>
</evidence>
<evidence type="ECO:0000256" key="1">
    <source>
        <dbReference type="SAM" id="Coils"/>
    </source>
</evidence>
<dbReference type="Proteomes" id="UP001193680">
    <property type="component" value="Unassembled WGS sequence"/>
</dbReference>
<dbReference type="EMBL" id="JACBGI020000011">
    <property type="protein sequence ID" value="MBF6058124.1"/>
    <property type="molecule type" value="Genomic_DNA"/>
</dbReference>
<accession>A0ABS0BYQ9</accession>
<reference evidence="2 3" key="1">
    <citation type="submission" date="2020-11" db="EMBL/GenBank/DDBJ databases">
        <title>Sulfur oxidizing isolate from Hospital Hole Sinkhole.</title>
        <authorList>
            <person name="Scott K.M."/>
        </authorList>
    </citation>
    <scope>NUCLEOTIDE SEQUENCE [LARGE SCALE GENOMIC DNA]</scope>
    <source>
        <strain evidence="2 3">HH1</strain>
    </source>
</reference>
<feature type="coiled-coil region" evidence="1">
    <location>
        <begin position="12"/>
        <end position="39"/>
    </location>
</feature>
<dbReference type="RefSeq" id="WP_185978268.1">
    <property type="nucleotide sequence ID" value="NZ_JACBGI020000011.1"/>
</dbReference>
<sequence length="76" mass="9034">MYPNLFTLVSENKRLQRELVESRKALRALKIQYAALEEDFLHALDCEHKEICPKAEIRKQVTIADWPETHKRLRDS</sequence>
<protein>
    <submittedName>
        <fullName evidence="2">Uncharacterized protein</fullName>
    </submittedName>
</protein>
<keyword evidence="1" id="KW-0175">Coiled coil</keyword>